<gene>
    <name evidence="2" type="ordered locus">M1627_2897</name>
</gene>
<proteinExistence type="predicted"/>
<reference evidence="2 3" key="1">
    <citation type="journal article" date="2009" name="Proc. Natl. Acad. Sci. U.S.A.">
        <title>Biogeography of the Sulfolobus islandicus pan-genome.</title>
        <authorList>
            <person name="Reno M.L."/>
            <person name="Held N.L."/>
            <person name="Fields C.J."/>
            <person name="Burke P.V."/>
            <person name="Whitaker R.J."/>
        </authorList>
    </citation>
    <scope>NUCLEOTIDE SEQUENCE [LARGE SCALE GENOMIC DNA]</scope>
    <source>
        <strain evidence="2 3">M.16.27</strain>
    </source>
</reference>
<evidence type="ECO:0000256" key="1">
    <source>
        <dbReference type="SAM" id="Phobius"/>
    </source>
</evidence>
<evidence type="ECO:0000313" key="3">
    <source>
        <dbReference type="Proteomes" id="UP000002307"/>
    </source>
</evidence>
<evidence type="ECO:0000313" key="2">
    <source>
        <dbReference type="EMBL" id="ACP54960.1"/>
    </source>
</evidence>
<dbReference type="HOGENOM" id="CLU_1521941_0_0_2"/>
<feature type="transmembrane region" description="Helical" evidence="1">
    <location>
        <begin position="113"/>
        <end position="132"/>
    </location>
</feature>
<organism evidence="2 3">
    <name type="scientific">Saccharolobus islandicus (strain M.16.27)</name>
    <name type="common">Sulfolobus islandicus</name>
    <dbReference type="NCBI Taxonomy" id="427318"/>
    <lineage>
        <taxon>Archaea</taxon>
        <taxon>Thermoproteota</taxon>
        <taxon>Thermoprotei</taxon>
        <taxon>Sulfolobales</taxon>
        <taxon>Sulfolobaceae</taxon>
        <taxon>Saccharolobus</taxon>
    </lineage>
</organism>
<keyword evidence="1" id="KW-1133">Transmembrane helix</keyword>
<feature type="transmembrane region" description="Helical" evidence="1">
    <location>
        <begin position="73"/>
        <end position="93"/>
    </location>
</feature>
<protein>
    <submittedName>
        <fullName evidence="2">CBS domain containing protein</fullName>
    </submittedName>
</protein>
<name>C3N4N5_SACI3</name>
<dbReference type="EMBL" id="CP001401">
    <property type="protein sequence ID" value="ACP54960.1"/>
    <property type="molecule type" value="Genomic_DNA"/>
</dbReference>
<dbReference type="Proteomes" id="UP000002307">
    <property type="component" value="Chromosome"/>
</dbReference>
<keyword evidence="1" id="KW-0812">Transmembrane</keyword>
<keyword evidence="1" id="KW-0472">Membrane</keyword>
<feature type="transmembrane region" description="Helical" evidence="1">
    <location>
        <begin position="138"/>
        <end position="158"/>
    </location>
</feature>
<dbReference type="KEGG" id="sim:M1627_2897"/>
<accession>C3N4N5</accession>
<sequence>MSSTSLTMFSKLFNSSTNCFNASFSASFKFLPNLSFNSSFSSLFNSSPLASFSSNCLPFLSNGCILYPADSNIFLISFFTCVIFSTRLSLYLVSSLSSLISPVGMYDPLITPVMYATSSLCASSLSVFFPSISDKCSGFITVTLYPFSVIAVVLLFLGNTKLTVLPIKFLDLRLVD</sequence>
<dbReference type="AlphaFoldDB" id="C3N4N5"/>